<accession>A0AAW1PS61</accession>
<feature type="domain" description="FCP1 homology" evidence="6">
    <location>
        <begin position="313"/>
        <end position="474"/>
    </location>
</feature>
<name>A0AAW1PS61_9CHLO</name>
<comment type="caution">
    <text evidence="7">The sequence shown here is derived from an EMBL/GenBank/DDBJ whole genome shotgun (WGS) entry which is preliminary data.</text>
</comment>
<sequence>MVESAAQKRQKQQEGSLITSAVRRKRRDSPPLTENLPAKAEDGFPLSSIYPQAKKSRHGTPARMAAKAPATEAKRTPERAVPQATPPQPDDSTSATPPADESSPPASPPSTSANHRDQTPPRTRRVTPTPQANSSPQSSHIDEDDTENIQAPDQLTSSDSHHAPNHSAPAASHRSRSRERSPAKSRERTPSVTVGGVVLEEGSGGVPGKAGAPGKSPAQEQDAHAAPLASDADTDSVVPDRALCTLMSREDSDSMDEDDPHTHHQNLDGTAFDDEDMDGEEEAFDPYAFIKGLPPLALCTPPWRRSLLPRQTRQCKRKTLVLDLDETLVHSSLQEETDTGADFSFPVAFNGREHMVQVRKRPHLHQFLEKCAELFEVVVFTASQKIYAEQLLNVLDPQRRLIRHRIFRDSCVFVDGNYLKDLSSLGRELAHTLIIDNSPQAFGFQLRNGIPIESWYDDAQDTELTRLIPFLERCASADDVRPLIVNEFKTEQLVANAPGKYFQQYPSPALYAQPQQAVQQQS</sequence>
<gene>
    <name evidence="7" type="ORF">WJX73_000916</name>
</gene>
<evidence type="ECO:0000256" key="5">
    <source>
        <dbReference type="SAM" id="MobiDB-lite"/>
    </source>
</evidence>
<dbReference type="CDD" id="cd07521">
    <property type="entry name" value="HAD_FCP1-like"/>
    <property type="match status" value="1"/>
</dbReference>
<dbReference type="Pfam" id="PF03031">
    <property type="entry name" value="NIF"/>
    <property type="match status" value="1"/>
</dbReference>
<dbReference type="InterPro" id="IPR036412">
    <property type="entry name" value="HAD-like_sf"/>
</dbReference>
<evidence type="ECO:0000256" key="3">
    <source>
        <dbReference type="ARBA" id="ARBA00037324"/>
    </source>
</evidence>
<dbReference type="InterPro" id="IPR011948">
    <property type="entry name" value="Dullard_phosphatase"/>
</dbReference>
<feature type="compositionally biased region" description="Low complexity" evidence="5">
    <location>
        <begin position="191"/>
        <end position="201"/>
    </location>
</feature>
<keyword evidence="1" id="KW-0378">Hydrolase</keyword>
<dbReference type="FunFam" id="3.40.50.1000:FF:000015">
    <property type="entry name" value="CTD small phosphatase-like protein 2"/>
    <property type="match status" value="1"/>
</dbReference>
<feature type="region of interest" description="Disordered" evidence="5">
    <location>
        <begin position="1"/>
        <end position="237"/>
    </location>
</feature>
<feature type="compositionally biased region" description="Low complexity" evidence="5">
    <location>
        <begin position="209"/>
        <end position="218"/>
    </location>
</feature>
<dbReference type="PANTHER" id="PTHR12210">
    <property type="entry name" value="DULLARD PROTEIN PHOSPHATASE"/>
    <property type="match status" value="1"/>
</dbReference>
<comment type="similarity">
    <text evidence="4">Belongs to the CTDSPL2 family.</text>
</comment>
<evidence type="ECO:0000256" key="2">
    <source>
        <dbReference type="ARBA" id="ARBA00022912"/>
    </source>
</evidence>
<reference evidence="7 8" key="1">
    <citation type="journal article" date="2024" name="Nat. Commun.">
        <title>Phylogenomics reveals the evolutionary origins of lichenization in chlorophyte algae.</title>
        <authorList>
            <person name="Puginier C."/>
            <person name="Libourel C."/>
            <person name="Otte J."/>
            <person name="Skaloud P."/>
            <person name="Haon M."/>
            <person name="Grisel S."/>
            <person name="Petersen M."/>
            <person name="Berrin J.G."/>
            <person name="Delaux P.M."/>
            <person name="Dal Grande F."/>
            <person name="Keller J."/>
        </authorList>
    </citation>
    <scope>NUCLEOTIDE SEQUENCE [LARGE SCALE GENOMIC DNA]</scope>
    <source>
        <strain evidence="7 8">SAG 2036</strain>
    </source>
</reference>
<dbReference type="AlphaFoldDB" id="A0AAW1PS61"/>
<evidence type="ECO:0000256" key="1">
    <source>
        <dbReference type="ARBA" id="ARBA00022801"/>
    </source>
</evidence>
<keyword evidence="8" id="KW-1185">Reference proteome</keyword>
<evidence type="ECO:0000259" key="6">
    <source>
        <dbReference type="PROSITE" id="PS50969"/>
    </source>
</evidence>
<organism evidence="7 8">
    <name type="scientific">Symbiochloris irregularis</name>
    <dbReference type="NCBI Taxonomy" id="706552"/>
    <lineage>
        <taxon>Eukaryota</taxon>
        <taxon>Viridiplantae</taxon>
        <taxon>Chlorophyta</taxon>
        <taxon>core chlorophytes</taxon>
        <taxon>Trebouxiophyceae</taxon>
        <taxon>Trebouxiales</taxon>
        <taxon>Trebouxiaceae</taxon>
        <taxon>Symbiochloris</taxon>
    </lineage>
</organism>
<dbReference type="GO" id="GO:0004721">
    <property type="term" value="F:phosphoprotein phosphatase activity"/>
    <property type="evidence" value="ECO:0007669"/>
    <property type="project" value="UniProtKB-KW"/>
</dbReference>
<dbReference type="GO" id="GO:0005634">
    <property type="term" value="C:nucleus"/>
    <property type="evidence" value="ECO:0007669"/>
    <property type="project" value="UniProtKB-ARBA"/>
</dbReference>
<dbReference type="InterPro" id="IPR050365">
    <property type="entry name" value="TIM50"/>
</dbReference>
<dbReference type="SUPFAM" id="SSF56784">
    <property type="entry name" value="HAD-like"/>
    <property type="match status" value="1"/>
</dbReference>
<evidence type="ECO:0000313" key="7">
    <source>
        <dbReference type="EMBL" id="KAK9812454.1"/>
    </source>
</evidence>
<comment type="function">
    <text evidence="3">Probable phosphatase.</text>
</comment>
<proteinExistence type="inferred from homology"/>
<dbReference type="InterPro" id="IPR004274">
    <property type="entry name" value="FCP1_dom"/>
</dbReference>
<evidence type="ECO:0000256" key="4">
    <source>
        <dbReference type="ARBA" id="ARBA00038355"/>
    </source>
</evidence>
<evidence type="ECO:0000313" key="8">
    <source>
        <dbReference type="Proteomes" id="UP001465755"/>
    </source>
</evidence>
<dbReference type="Gene3D" id="3.40.50.1000">
    <property type="entry name" value="HAD superfamily/HAD-like"/>
    <property type="match status" value="1"/>
</dbReference>
<dbReference type="PROSITE" id="PS50969">
    <property type="entry name" value="FCP1"/>
    <property type="match status" value="1"/>
</dbReference>
<feature type="compositionally biased region" description="Low complexity" evidence="5">
    <location>
        <begin position="92"/>
        <end position="113"/>
    </location>
</feature>
<feature type="compositionally biased region" description="Basic and acidic residues" evidence="5">
    <location>
        <begin position="178"/>
        <end position="189"/>
    </location>
</feature>
<feature type="region of interest" description="Disordered" evidence="5">
    <location>
        <begin position="250"/>
        <end position="276"/>
    </location>
</feature>
<dbReference type="Proteomes" id="UP001465755">
    <property type="component" value="Unassembled WGS sequence"/>
</dbReference>
<keyword evidence="2" id="KW-0904">Protein phosphatase</keyword>
<dbReference type="EMBL" id="JALJOQ010000006">
    <property type="protein sequence ID" value="KAK9812454.1"/>
    <property type="molecule type" value="Genomic_DNA"/>
</dbReference>
<protein>
    <recommendedName>
        <fullName evidence="6">FCP1 homology domain-containing protein</fullName>
    </recommendedName>
</protein>
<dbReference type="InterPro" id="IPR023214">
    <property type="entry name" value="HAD_sf"/>
</dbReference>
<dbReference type="NCBIfam" id="TIGR02251">
    <property type="entry name" value="HIF-SF_euk"/>
    <property type="match status" value="1"/>
</dbReference>
<dbReference type="SMART" id="SM00577">
    <property type="entry name" value="CPDc"/>
    <property type="match status" value="1"/>
</dbReference>